<dbReference type="UniPathway" id="UPA00189">
    <property type="reaction ID" value="UER00296"/>
</dbReference>
<evidence type="ECO:0000256" key="6">
    <source>
        <dbReference type="ARBA" id="ARBA00022755"/>
    </source>
</evidence>
<dbReference type="KEGG" id="hfv:R50_1763"/>
<feature type="active site" evidence="9">
    <location>
        <position position="173"/>
    </location>
</feature>
<dbReference type="GO" id="GO:0005829">
    <property type="term" value="C:cytosol"/>
    <property type="evidence" value="ECO:0007669"/>
    <property type="project" value="TreeGrafter"/>
</dbReference>
<evidence type="ECO:0000256" key="8">
    <source>
        <dbReference type="ARBA" id="ARBA00022962"/>
    </source>
</evidence>
<comment type="catalytic activity">
    <reaction evidence="9">
        <text>XMP + L-glutamine + ATP + H2O = GMP + L-glutamate + AMP + diphosphate + 2 H(+)</text>
        <dbReference type="Rhea" id="RHEA:11680"/>
        <dbReference type="ChEBI" id="CHEBI:15377"/>
        <dbReference type="ChEBI" id="CHEBI:15378"/>
        <dbReference type="ChEBI" id="CHEBI:29985"/>
        <dbReference type="ChEBI" id="CHEBI:30616"/>
        <dbReference type="ChEBI" id="CHEBI:33019"/>
        <dbReference type="ChEBI" id="CHEBI:57464"/>
        <dbReference type="ChEBI" id="CHEBI:58115"/>
        <dbReference type="ChEBI" id="CHEBI:58359"/>
        <dbReference type="ChEBI" id="CHEBI:456215"/>
        <dbReference type="EC" id="6.3.5.2"/>
    </reaction>
</comment>
<evidence type="ECO:0000313" key="13">
    <source>
        <dbReference type="Proteomes" id="UP000503399"/>
    </source>
</evidence>
<keyword evidence="7 9" id="KW-0067">ATP-binding</keyword>
<dbReference type="SUPFAM" id="SSF54810">
    <property type="entry name" value="GMP synthetase C-terminal dimerisation domain"/>
    <property type="match status" value="1"/>
</dbReference>
<dbReference type="PANTHER" id="PTHR11922:SF2">
    <property type="entry name" value="GMP SYNTHASE [GLUTAMINE-HYDROLYZING]"/>
    <property type="match status" value="1"/>
</dbReference>
<name>A0A6F8ZHM5_9FIRM</name>
<keyword evidence="13" id="KW-1185">Reference proteome</keyword>
<dbReference type="EC" id="6.3.5.2" evidence="9"/>
<evidence type="ECO:0000256" key="5">
    <source>
        <dbReference type="ARBA" id="ARBA00022749"/>
    </source>
</evidence>
<dbReference type="Pfam" id="PF00958">
    <property type="entry name" value="GMP_synt_C"/>
    <property type="match status" value="1"/>
</dbReference>
<dbReference type="InterPro" id="IPR025777">
    <property type="entry name" value="GMPS_ATP_PPase_dom"/>
</dbReference>
<dbReference type="Gene3D" id="3.40.50.880">
    <property type="match status" value="1"/>
</dbReference>
<feature type="active site" description="Nucleophile" evidence="9">
    <location>
        <position position="84"/>
    </location>
</feature>
<dbReference type="PRINTS" id="PR00097">
    <property type="entry name" value="ANTSNTHASEII"/>
</dbReference>
<keyword evidence="4 9" id="KW-0547">Nucleotide-binding</keyword>
<dbReference type="SUPFAM" id="SSF52317">
    <property type="entry name" value="Class I glutamine amidotransferase-like"/>
    <property type="match status" value="1"/>
</dbReference>
<dbReference type="InterPro" id="IPR029062">
    <property type="entry name" value="Class_I_gatase-like"/>
</dbReference>
<dbReference type="Pfam" id="PF00117">
    <property type="entry name" value="GATase"/>
    <property type="match status" value="1"/>
</dbReference>
<dbReference type="GO" id="GO:0003921">
    <property type="term" value="F:GMP synthase activity"/>
    <property type="evidence" value="ECO:0007669"/>
    <property type="project" value="InterPro"/>
</dbReference>
<dbReference type="Proteomes" id="UP000503399">
    <property type="component" value="Chromosome"/>
</dbReference>
<dbReference type="NCBIfam" id="TIGR00884">
    <property type="entry name" value="guaA_Cterm"/>
    <property type="match status" value="1"/>
</dbReference>
<dbReference type="InterPro" id="IPR004739">
    <property type="entry name" value="GMP_synth_GATase"/>
</dbReference>
<comment type="function">
    <text evidence="1 9">Catalyzes the synthesis of GMP from XMP.</text>
</comment>
<keyword evidence="8 9" id="KW-0315">Glutamine amidotransferase</keyword>
<feature type="binding site" evidence="10">
    <location>
        <begin position="225"/>
        <end position="231"/>
    </location>
    <ligand>
        <name>ATP</name>
        <dbReference type="ChEBI" id="CHEBI:30616"/>
    </ligand>
</feature>
<dbReference type="EMBL" id="LR778114">
    <property type="protein sequence ID" value="CAB1129264.1"/>
    <property type="molecule type" value="Genomic_DNA"/>
</dbReference>
<comment type="pathway">
    <text evidence="2 9">Purine metabolism; GMP biosynthesis; GMP from XMP (L-Gln route): step 1/1.</text>
</comment>
<keyword evidence="6 9" id="KW-0658">Purine biosynthesis</keyword>
<sequence length="510" mass="55490">MTEPQRPVVVLDFGAQYNHLIARRIREAEVYCEVVPGDTPAQKVLERRPAAIILSGGPASVFEPGAPSMDPALLESGIPVLGICYGMQLMAHLLGGRVEPAGRREYGRTAMRTLKPTPLLEGVPATSVVWMSHGDEVKAVPPGFEVYAATDHTPVAAMGDPRRGLYAVQYHPEVRHTPEGTTMLRDFLFRVAGLRPNWRPADFIAGAVADLRARIGGRRALVALSGGVDSAVAARLAADAIGDHLTAILIDHGLLRAGEVEEIAAAFPDLDLRVVRAEREFLQALAGVEDPEAKRKVIGREFIRAFERAAAALEPRPEVLIQGTVYPDVIESGAGHARTIKSHHNVGGLPPDLPFEVVEPLRWLFKDEVRRVGEALGLPDTIVWRQPFPGPGLAVRIMGPVTAEKLAVVREADRIVREEIRAAGLERAIWQAFAVLLEARAVGVMGDRRTYGRVVAVRAVESEDGMTADWVRLPDAVLERIASRLTGEVEGISRVVYDITSKPPATIEWE</sequence>
<dbReference type="SUPFAM" id="SSF52402">
    <property type="entry name" value="Adenine nucleotide alpha hydrolases-like"/>
    <property type="match status" value="1"/>
</dbReference>
<dbReference type="PRINTS" id="PR00099">
    <property type="entry name" value="CPSGATASE"/>
</dbReference>
<gene>
    <name evidence="9 12" type="primary">guaA</name>
    <name evidence="12" type="ORF">R50_1763</name>
</gene>
<dbReference type="HAMAP" id="MF_00344">
    <property type="entry name" value="GMP_synthase"/>
    <property type="match status" value="1"/>
</dbReference>
<dbReference type="FunFam" id="3.30.300.10:FF:000002">
    <property type="entry name" value="GMP synthase [glutamine-hydrolyzing]"/>
    <property type="match status" value="1"/>
</dbReference>
<dbReference type="CDD" id="cd01742">
    <property type="entry name" value="GATase1_GMP_Synthase"/>
    <property type="match status" value="1"/>
</dbReference>
<evidence type="ECO:0000256" key="1">
    <source>
        <dbReference type="ARBA" id="ARBA00002332"/>
    </source>
</evidence>
<keyword evidence="5 9" id="KW-0332">GMP biosynthesis</keyword>
<dbReference type="PROSITE" id="PS51273">
    <property type="entry name" value="GATASE_TYPE_1"/>
    <property type="match status" value="1"/>
</dbReference>
<dbReference type="PROSITE" id="PS51553">
    <property type="entry name" value="GMPS_ATP_PPASE"/>
    <property type="match status" value="1"/>
</dbReference>
<dbReference type="AlphaFoldDB" id="A0A6F8ZHM5"/>
<evidence type="ECO:0000256" key="4">
    <source>
        <dbReference type="ARBA" id="ARBA00022741"/>
    </source>
</evidence>
<evidence type="ECO:0000256" key="9">
    <source>
        <dbReference type="HAMAP-Rule" id="MF_00344"/>
    </source>
</evidence>
<dbReference type="NCBIfam" id="NF000848">
    <property type="entry name" value="PRK00074.1"/>
    <property type="match status" value="1"/>
</dbReference>
<evidence type="ECO:0000259" key="11">
    <source>
        <dbReference type="PROSITE" id="PS51553"/>
    </source>
</evidence>
<evidence type="ECO:0000256" key="3">
    <source>
        <dbReference type="ARBA" id="ARBA00022598"/>
    </source>
</evidence>
<dbReference type="Gene3D" id="3.40.50.620">
    <property type="entry name" value="HUPs"/>
    <property type="match status" value="1"/>
</dbReference>
<dbReference type="InterPro" id="IPR017926">
    <property type="entry name" value="GATASE"/>
</dbReference>
<dbReference type="PRINTS" id="PR00096">
    <property type="entry name" value="GATASE"/>
</dbReference>
<dbReference type="InterPro" id="IPR001674">
    <property type="entry name" value="GMP_synth_C"/>
</dbReference>
<dbReference type="FunFam" id="3.40.50.880:FF:000001">
    <property type="entry name" value="GMP synthase [glutamine-hydrolyzing]"/>
    <property type="match status" value="1"/>
</dbReference>
<evidence type="ECO:0000256" key="2">
    <source>
        <dbReference type="ARBA" id="ARBA00005153"/>
    </source>
</evidence>
<dbReference type="CDD" id="cd01997">
    <property type="entry name" value="GMP_synthase_C"/>
    <property type="match status" value="1"/>
</dbReference>
<organism evidence="12 13">
    <name type="scientific">Candidatus Hydrogenisulfobacillus filiaventi</name>
    <dbReference type="NCBI Taxonomy" id="2707344"/>
    <lineage>
        <taxon>Bacteria</taxon>
        <taxon>Bacillati</taxon>
        <taxon>Bacillota</taxon>
        <taxon>Clostridia</taxon>
        <taxon>Eubacteriales</taxon>
        <taxon>Clostridiales Family XVII. Incertae Sedis</taxon>
        <taxon>Candidatus Hydrogenisulfobacillus</taxon>
    </lineage>
</organism>
<comment type="subunit">
    <text evidence="9">Homodimer.</text>
</comment>
<evidence type="ECO:0000256" key="10">
    <source>
        <dbReference type="PROSITE-ProRule" id="PRU00886"/>
    </source>
</evidence>
<evidence type="ECO:0000313" key="12">
    <source>
        <dbReference type="EMBL" id="CAB1129264.1"/>
    </source>
</evidence>
<feature type="domain" description="GMPS ATP-PPase" evidence="11">
    <location>
        <begin position="198"/>
        <end position="385"/>
    </location>
</feature>
<dbReference type="InterPro" id="IPR014729">
    <property type="entry name" value="Rossmann-like_a/b/a_fold"/>
</dbReference>
<protein>
    <recommendedName>
        <fullName evidence="9">GMP synthase [glutamine-hydrolyzing]</fullName>
        <ecNumber evidence="9">6.3.5.2</ecNumber>
    </recommendedName>
    <alternativeName>
        <fullName evidence="9">GMP synthetase</fullName>
    </alternativeName>
    <alternativeName>
        <fullName evidence="9">Glutamine amidotransferase</fullName>
    </alternativeName>
</protein>
<accession>A0A6F8ZHM5</accession>
<dbReference type="PANTHER" id="PTHR11922">
    <property type="entry name" value="GMP SYNTHASE-RELATED"/>
    <property type="match status" value="1"/>
</dbReference>
<evidence type="ECO:0000256" key="7">
    <source>
        <dbReference type="ARBA" id="ARBA00022840"/>
    </source>
</evidence>
<dbReference type="NCBIfam" id="TIGR00888">
    <property type="entry name" value="guaA_Nterm"/>
    <property type="match status" value="1"/>
</dbReference>
<dbReference type="Gene3D" id="3.30.300.10">
    <property type="match status" value="1"/>
</dbReference>
<feature type="active site" evidence="9">
    <location>
        <position position="171"/>
    </location>
</feature>
<dbReference type="InterPro" id="IPR022955">
    <property type="entry name" value="GMP_synthase"/>
</dbReference>
<proteinExistence type="inferred from homology"/>
<keyword evidence="3 9" id="KW-0436">Ligase</keyword>
<reference evidence="12 13" key="1">
    <citation type="submission" date="2020-02" db="EMBL/GenBank/DDBJ databases">
        <authorList>
            <person name="Hogendoorn C."/>
        </authorList>
    </citation>
    <scope>NUCLEOTIDE SEQUENCE [LARGE SCALE GENOMIC DNA]</scope>
    <source>
        <strain evidence="12">R501</strain>
    </source>
</reference>
<dbReference type="GO" id="GO:0005524">
    <property type="term" value="F:ATP binding"/>
    <property type="evidence" value="ECO:0007669"/>
    <property type="project" value="UniProtKB-UniRule"/>
</dbReference>